<protein>
    <submittedName>
        <fullName evidence="1">Uncharacterized protein</fullName>
    </submittedName>
</protein>
<dbReference type="PANTHER" id="PTHR23287:SF16">
    <property type="entry name" value="TECTONIN BETA-PROPELLER REPEAT-CONTAINING PROTEIN 2"/>
    <property type="match status" value="1"/>
</dbReference>
<evidence type="ECO:0000313" key="1">
    <source>
        <dbReference type="EMBL" id="CAI8011906.1"/>
    </source>
</evidence>
<dbReference type="EMBL" id="CASHTH010001134">
    <property type="protein sequence ID" value="CAI8011906.1"/>
    <property type="molecule type" value="Genomic_DNA"/>
</dbReference>
<evidence type="ECO:0000313" key="2">
    <source>
        <dbReference type="Proteomes" id="UP001174909"/>
    </source>
</evidence>
<dbReference type="AlphaFoldDB" id="A0AA35WC81"/>
<feature type="non-terminal residue" evidence="1">
    <location>
        <position position="1"/>
    </location>
</feature>
<accession>A0AA35WC81</accession>
<keyword evidence="2" id="KW-1185">Reference proteome</keyword>
<reference evidence="1" key="1">
    <citation type="submission" date="2023-03" db="EMBL/GenBank/DDBJ databases">
        <authorList>
            <person name="Steffen K."/>
            <person name="Cardenas P."/>
        </authorList>
    </citation>
    <scope>NUCLEOTIDE SEQUENCE</scope>
</reference>
<dbReference type="PANTHER" id="PTHR23287">
    <property type="entry name" value="RUBY-EYE2-LIKE PROTEIN"/>
    <property type="match status" value="1"/>
</dbReference>
<dbReference type="SUPFAM" id="SSF50978">
    <property type="entry name" value="WD40 repeat-like"/>
    <property type="match status" value="1"/>
</dbReference>
<organism evidence="1 2">
    <name type="scientific">Geodia barretti</name>
    <name type="common">Barrett's horny sponge</name>
    <dbReference type="NCBI Taxonomy" id="519541"/>
    <lineage>
        <taxon>Eukaryota</taxon>
        <taxon>Metazoa</taxon>
        <taxon>Porifera</taxon>
        <taxon>Demospongiae</taxon>
        <taxon>Heteroscleromorpha</taxon>
        <taxon>Tetractinellida</taxon>
        <taxon>Astrophorina</taxon>
        <taxon>Geodiidae</taxon>
        <taxon>Geodia</taxon>
    </lineage>
</organism>
<name>A0AA35WC81_GEOBA</name>
<gene>
    <name evidence="1" type="ORF">GBAR_LOCUS7645</name>
</gene>
<proteinExistence type="predicted"/>
<dbReference type="InterPro" id="IPR036322">
    <property type="entry name" value="WD40_repeat_dom_sf"/>
</dbReference>
<comment type="caution">
    <text evidence="1">The sequence shown here is derived from an EMBL/GenBank/DDBJ whole genome shotgun (WGS) entry which is preliminary data.</text>
</comment>
<sequence>MAVLQSTVAPSVGEDGFIQEPHTLSVVLKCLPREVRSAASRRETVVYTCLDVSQQYLAMGSEQGYVWILDLRATKLVRELSDFRGTAVTAVALNSRHEHVAFGTQDGQTKIDAFTKQMSRGYRIQEKERQTVVAMTWDSTGTTLLCAYSSGKLIKVVNP</sequence>
<dbReference type="Proteomes" id="UP001174909">
    <property type="component" value="Unassembled WGS sequence"/>
</dbReference>
<dbReference type="Gene3D" id="2.130.10.10">
    <property type="entry name" value="YVTN repeat-like/Quinoprotein amine dehydrogenase"/>
    <property type="match status" value="1"/>
</dbReference>
<dbReference type="Pfam" id="PF23410">
    <property type="entry name" value="Beta-prop_VPS8"/>
    <property type="match status" value="1"/>
</dbReference>
<dbReference type="InterPro" id="IPR015943">
    <property type="entry name" value="WD40/YVTN_repeat-like_dom_sf"/>
</dbReference>